<proteinExistence type="predicted"/>
<reference evidence="1" key="1">
    <citation type="submission" date="2022-06" db="EMBL/GenBank/DDBJ databases">
        <title>Complete genome sequences of two strains of the flax pathogen Septoria linicola.</title>
        <authorList>
            <person name="Lapalu N."/>
            <person name="Simon A."/>
            <person name="Demenou B."/>
            <person name="Paumier D."/>
            <person name="Guillot M.-P."/>
            <person name="Gout L."/>
            <person name="Valade R."/>
        </authorList>
    </citation>
    <scope>NUCLEOTIDE SEQUENCE</scope>
    <source>
        <strain evidence="1">SE15195</strain>
    </source>
</reference>
<evidence type="ECO:0000313" key="2">
    <source>
        <dbReference type="Proteomes" id="UP001056384"/>
    </source>
</evidence>
<accession>A0A9Q9B1P2</accession>
<protein>
    <submittedName>
        <fullName evidence="1">Uncharacterized protein</fullName>
    </submittedName>
</protein>
<dbReference type="Proteomes" id="UP001056384">
    <property type="component" value="Chromosome 6"/>
</dbReference>
<keyword evidence="2" id="KW-1185">Reference proteome</keyword>
<name>A0A9Q9B1P2_9PEZI</name>
<gene>
    <name evidence="1" type="ORF">Slin15195_G080500</name>
</gene>
<evidence type="ECO:0000313" key="1">
    <source>
        <dbReference type="EMBL" id="USW54731.1"/>
    </source>
</evidence>
<sequence>MLDFGPSSRAAAVHAALNILAAQQGLFDLLEDAHYKSFMLSYYTADASLFLAALPFASMVSNAQLVNQVAQALQRASIRLAWMSPRNKMAAAALQVLEQYKNEWNGPQEFVSPPLIATSTTSSGFESSLNSATPSELDFLSSDALFDPSAFELASDLFLNAEDAFESVTSPEYTLEHYLFH</sequence>
<dbReference type="EMBL" id="CP099423">
    <property type="protein sequence ID" value="USW54731.1"/>
    <property type="molecule type" value="Genomic_DNA"/>
</dbReference>
<organism evidence="1 2">
    <name type="scientific">Septoria linicola</name>
    <dbReference type="NCBI Taxonomy" id="215465"/>
    <lineage>
        <taxon>Eukaryota</taxon>
        <taxon>Fungi</taxon>
        <taxon>Dikarya</taxon>
        <taxon>Ascomycota</taxon>
        <taxon>Pezizomycotina</taxon>
        <taxon>Dothideomycetes</taxon>
        <taxon>Dothideomycetidae</taxon>
        <taxon>Mycosphaerellales</taxon>
        <taxon>Mycosphaerellaceae</taxon>
        <taxon>Septoria</taxon>
    </lineage>
</organism>
<dbReference type="AlphaFoldDB" id="A0A9Q9B1P2"/>